<proteinExistence type="inferred from homology"/>
<keyword evidence="10 14" id="KW-0418">Kinase</keyword>
<dbReference type="EMBL" id="JADCLJ010000020">
    <property type="protein sequence ID" value="MBE4909024.1"/>
    <property type="molecule type" value="Genomic_DNA"/>
</dbReference>
<keyword evidence="11 14" id="KW-0067">ATP-binding</keyword>
<evidence type="ECO:0000256" key="2">
    <source>
        <dbReference type="ARBA" id="ARBA00004496"/>
    </source>
</evidence>
<accession>A0ABR9QKQ0</accession>
<comment type="similarity">
    <text evidence="4 14 15">Belongs to the prokaryotic pantothenate kinase family.</text>
</comment>
<evidence type="ECO:0000256" key="4">
    <source>
        <dbReference type="ARBA" id="ARBA00006087"/>
    </source>
</evidence>
<evidence type="ECO:0000256" key="12">
    <source>
        <dbReference type="ARBA" id="ARBA00022993"/>
    </source>
</evidence>
<evidence type="ECO:0000313" key="17">
    <source>
        <dbReference type="EMBL" id="MBE4909024.1"/>
    </source>
</evidence>
<comment type="pathway">
    <text evidence="3 14 15">Cofactor biosynthesis; coenzyme A biosynthesis; CoA from (R)-pantothenate: step 1/5.</text>
</comment>
<dbReference type="CDD" id="cd02025">
    <property type="entry name" value="PanK"/>
    <property type="match status" value="1"/>
</dbReference>
<evidence type="ECO:0000256" key="7">
    <source>
        <dbReference type="ARBA" id="ARBA00022490"/>
    </source>
</evidence>
<dbReference type="Gene3D" id="3.40.50.300">
    <property type="entry name" value="P-loop containing nucleotide triphosphate hydrolases"/>
    <property type="match status" value="1"/>
</dbReference>
<dbReference type="HAMAP" id="MF_00215">
    <property type="entry name" value="Pantothen_kinase_1"/>
    <property type="match status" value="1"/>
</dbReference>
<name>A0ABR9QKQ0_9BACI</name>
<evidence type="ECO:0000256" key="1">
    <source>
        <dbReference type="ARBA" id="ARBA00001206"/>
    </source>
</evidence>
<reference evidence="17 18" key="1">
    <citation type="submission" date="2020-10" db="EMBL/GenBank/DDBJ databases">
        <title>Bacillus sp. HD4P25, an endophyte from a halophyte.</title>
        <authorList>
            <person name="Sun J.-Q."/>
        </authorList>
    </citation>
    <scope>NUCLEOTIDE SEQUENCE [LARGE SCALE GENOMIC DNA]</scope>
    <source>
        <strain evidence="17 18">YIM 93174</strain>
    </source>
</reference>
<keyword evidence="12 14" id="KW-0173">Coenzyme A biosynthesis</keyword>
<keyword evidence="8 14" id="KW-0808">Transferase</keyword>
<evidence type="ECO:0000256" key="10">
    <source>
        <dbReference type="ARBA" id="ARBA00022777"/>
    </source>
</evidence>
<dbReference type="RefSeq" id="WP_193537199.1">
    <property type="nucleotide sequence ID" value="NZ_JADCLJ010000020.1"/>
</dbReference>
<evidence type="ECO:0000256" key="14">
    <source>
        <dbReference type="HAMAP-Rule" id="MF_00215"/>
    </source>
</evidence>
<organism evidence="17 18">
    <name type="scientific">Litchfieldia luteola</name>
    <dbReference type="NCBI Taxonomy" id="682179"/>
    <lineage>
        <taxon>Bacteria</taxon>
        <taxon>Bacillati</taxon>
        <taxon>Bacillota</taxon>
        <taxon>Bacilli</taxon>
        <taxon>Bacillales</taxon>
        <taxon>Bacillaceae</taxon>
        <taxon>Litchfieldia</taxon>
    </lineage>
</organism>
<dbReference type="InterPro" id="IPR004566">
    <property type="entry name" value="PanK"/>
</dbReference>
<comment type="caution">
    <text evidence="17">The sequence shown here is derived from an EMBL/GenBank/DDBJ whole genome shotgun (WGS) entry which is preliminary data.</text>
</comment>
<comment type="subcellular location">
    <subcellularLocation>
        <location evidence="2 14 15">Cytoplasm</location>
    </subcellularLocation>
</comment>
<dbReference type="PANTHER" id="PTHR10285">
    <property type="entry name" value="URIDINE KINASE"/>
    <property type="match status" value="1"/>
</dbReference>
<feature type="domain" description="Phosphoribulokinase/uridine kinase" evidence="16">
    <location>
        <begin position="89"/>
        <end position="243"/>
    </location>
</feature>
<dbReference type="Proteomes" id="UP001516662">
    <property type="component" value="Unassembled WGS sequence"/>
</dbReference>
<dbReference type="Pfam" id="PF00485">
    <property type="entry name" value="PRK"/>
    <property type="match status" value="1"/>
</dbReference>
<evidence type="ECO:0000256" key="11">
    <source>
        <dbReference type="ARBA" id="ARBA00022840"/>
    </source>
</evidence>
<feature type="binding site" evidence="14">
    <location>
        <begin position="94"/>
        <end position="101"/>
    </location>
    <ligand>
        <name>ATP</name>
        <dbReference type="ChEBI" id="CHEBI:30616"/>
    </ligand>
</feature>
<evidence type="ECO:0000256" key="3">
    <source>
        <dbReference type="ARBA" id="ARBA00005225"/>
    </source>
</evidence>
<dbReference type="EC" id="2.7.1.33" evidence="5 14"/>
<sequence length="317" mass="36649">MLKDLNYTLPYTTFDREEWASFDTTSTTALTEKEVKDLQGINRQISMDEVTHIYRPLTRLLHLYSLATKDRHQITTSFLNNRIKKVPFIIGIAGSVAVGKSTTARLLQHLLSTFPEHPKVELVTTDGFLYPNEILEERGIMNRKGFPESYDTGRLIQFLADLKTGKKEVKAPIYSHLEYDILKGEFQHVVEPDIVIVEGINVLQVQTNKPKKSHSPLFVSDFFDFSIYVDADEENLLEWYIDRFKILRNTAFNNPKSYFHRHAHLTDEEAVKFATDIWTNINGKNLRLNILPTRTRANLILEKGTNHSVSRIKLRTI</sequence>
<evidence type="ECO:0000259" key="16">
    <source>
        <dbReference type="Pfam" id="PF00485"/>
    </source>
</evidence>
<evidence type="ECO:0000256" key="8">
    <source>
        <dbReference type="ARBA" id="ARBA00022679"/>
    </source>
</evidence>
<keyword evidence="9 14" id="KW-0547">Nucleotide-binding</keyword>
<dbReference type="InterPro" id="IPR006083">
    <property type="entry name" value="PRK/URK"/>
</dbReference>
<dbReference type="SUPFAM" id="SSF52540">
    <property type="entry name" value="P-loop containing nucleoside triphosphate hydrolases"/>
    <property type="match status" value="1"/>
</dbReference>
<comment type="catalytic activity">
    <reaction evidence="1 14 15">
        <text>(R)-pantothenate + ATP = (R)-4'-phosphopantothenate + ADP + H(+)</text>
        <dbReference type="Rhea" id="RHEA:16373"/>
        <dbReference type="ChEBI" id="CHEBI:10986"/>
        <dbReference type="ChEBI" id="CHEBI:15378"/>
        <dbReference type="ChEBI" id="CHEBI:29032"/>
        <dbReference type="ChEBI" id="CHEBI:30616"/>
        <dbReference type="ChEBI" id="CHEBI:456216"/>
        <dbReference type="EC" id="2.7.1.33"/>
    </reaction>
</comment>
<evidence type="ECO:0000256" key="13">
    <source>
        <dbReference type="ARBA" id="ARBA00032866"/>
    </source>
</evidence>
<evidence type="ECO:0000313" key="18">
    <source>
        <dbReference type="Proteomes" id="UP001516662"/>
    </source>
</evidence>
<evidence type="ECO:0000256" key="5">
    <source>
        <dbReference type="ARBA" id="ARBA00012102"/>
    </source>
</evidence>
<dbReference type="PIRSF" id="PIRSF000545">
    <property type="entry name" value="Pantothenate_kin"/>
    <property type="match status" value="1"/>
</dbReference>
<evidence type="ECO:0000256" key="15">
    <source>
        <dbReference type="RuleBase" id="RU003530"/>
    </source>
</evidence>
<dbReference type="NCBIfam" id="TIGR00554">
    <property type="entry name" value="panK_bact"/>
    <property type="match status" value="1"/>
</dbReference>
<evidence type="ECO:0000256" key="6">
    <source>
        <dbReference type="ARBA" id="ARBA00015080"/>
    </source>
</evidence>
<keyword evidence="18" id="KW-1185">Reference proteome</keyword>
<protein>
    <recommendedName>
        <fullName evidence="6 14">Pantothenate kinase</fullName>
        <ecNumber evidence="5 14">2.7.1.33</ecNumber>
    </recommendedName>
    <alternativeName>
        <fullName evidence="13 14">Pantothenic acid kinase</fullName>
    </alternativeName>
</protein>
<evidence type="ECO:0000256" key="9">
    <source>
        <dbReference type="ARBA" id="ARBA00022741"/>
    </source>
</evidence>
<gene>
    <name evidence="14" type="primary">coaA</name>
    <name evidence="17" type="ORF">IMZ08_13225</name>
</gene>
<dbReference type="InterPro" id="IPR027417">
    <property type="entry name" value="P-loop_NTPase"/>
</dbReference>
<dbReference type="GO" id="GO:0004594">
    <property type="term" value="F:pantothenate kinase activity"/>
    <property type="evidence" value="ECO:0007669"/>
    <property type="project" value="UniProtKB-EC"/>
</dbReference>
<keyword evidence="7 14" id="KW-0963">Cytoplasm</keyword>